<feature type="binding site" evidence="15">
    <location>
        <position position="502"/>
    </location>
    <ligand>
        <name>L-glutamate</name>
        <dbReference type="ChEBI" id="CHEBI:29985"/>
    </ligand>
</feature>
<organism evidence="21 22">
    <name type="scientific">Cloeon dipterum</name>
    <dbReference type="NCBI Taxonomy" id="197152"/>
    <lineage>
        <taxon>Eukaryota</taxon>
        <taxon>Metazoa</taxon>
        <taxon>Ecdysozoa</taxon>
        <taxon>Arthropoda</taxon>
        <taxon>Hexapoda</taxon>
        <taxon>Insecta</taxon>
        <taxon>Pterygota</taxon>
        <taxon>Palaeoptera</taxon>
        <taxon>Ephemeroptera</taxon>
        <taxon>Pisciforma</taxon>
        <taxon>Baetidae</taxon>
        <taxon>Cloeon</taxon>
    </lineage>
</organism>
<keyword evidence="6" id="KW-0770">Synapse</keyword>
<evidence type="ECO:0000313" key="22">
    <source>
        <dbReference type="Proteomes" id="UP000494165"/>
    </source>
</evidence>
<feature type="binding site" evidence="15">
    <location>
        <position position="669"/>
    </location>
    <ligand>
        <name>L-glutamate</name>
        <dbReference type="ChEBI" id="CHEBI:29985"/>
    </ligand>
</feature>
<gene>
    <name evidence="21" type="ORF">CLODIP_2_CD00299</name>
</gene>
<evidence type="ECO:0000256" key="2">
    <source>
        <dbReference type="ARBA" id="ARBA00022448"/>
    </source>
</evidence>
<evidence type="ECO:0000256" key="6">
    <source>
        <dbReference type="ARBA" id="ARBA00023018"/>
    </source>
</evidence>
<evidence type="ECO:0000256" key="18">
    <source>
        <dbReference type="SAM" id="SignalP"/>
    </source>
</evidence>
<dbReference type="EMBL" id="CADEPI010000030">
    <property type="protein sequence ID" value="CAB3367349.1"/>
    <property type="molecule type" value="Genomic_DNA"/>
</dbReference>
<evidence type="ECO:0000256" key="16">
    <source>
        <dbReference type="PIRSR" id="PIRSR601508-2"/>
    </source>
</evidence>
<evidence type="ECO:0000256" key="13">
    <source>
        <dbReference type="ARBA" id="ARBA00023303"/>
    </source>
</evidence>
<evidence type="ECO:0000256" key="1">
    <source>
        <dbReference type="ARBA" id="ARBA00008685"/>
    </source>
</evidence>
<evidence type="ECO:0000256" key="9">
    <source>
        <dbReference type="ARBA" id="ARBA00023170"/>
    </source>
</evidence>
<feature type="binding site" evidence="15">
    <location>
        <position position="497"/>
    </location>
    <ligand>
        <name>L-glutamate</name>
        <dbReference type="ChEBI" id="CHEBI:29985"/>
    </ligand>
</feature>
<keyword evidence="3" id="KW-1003">Cell membrane</keyword>
<evidence type="ECO:0000256" key="3">
    <source>
        <dbReference type="ARBA" id="ARBA00022475"/>
    </source>
</evidence>
<evidence type="ECO:0000259" key="20">
    <source>
        <dbReference type="SMART" id="SM00918"/>
    </source>
</evidence>
<dbReference type="AlphaFoldDB" id="A0A8S1CGY3"/>
<evidence type="ECO:0000256" key="15">
    <source>
        <dbReference type="PIRSR" id="PIRSR601508-1"/>
    </source>
</evidence>
<dbReference type="FunFam" id="1.10.287.70:FF:000010">
    <property type="entry name" value="Putative glutamate receptor ionotropic kainate 1"/>
    <property type="match status" value="1"/>
</dbReference>
<dbReference type="PRINTS" id="PR00177">
    <property type="entry name" value="NMDARECEPTOR"/>
</dbReference>
<dbReference type="GO" id="GO:0015276">
    <property type="term" value="F:ligand-gated monoatomic ion channel activity"/>
    <property type="evidence" value="ECO:0007669"/>
    <property type="project" value="InterPro"/>
</dbReference>
<dbReference type="GO" id="GO:0045211">
    <property type="term" value="C:postsynaptic membrane"/>
    <property type="evidence" value="ECO:0007669"/>
    <property type="project" value="UniProtKB-SubCell"/>
</dbReference>
<dbReference type="CDD" id="cd06382">
    <property type="entry name" value="PBP1_iGluR_Kainate"/>
    <property type="match status" value="1"/>
</dbReference>
<feature type="transmembrane region" description="Helical" evidence="17">
    <location>
        <begin position="542"/>
        <end position="561"/>
    </location>
</feature>
<keyword evidence="10" id="KW-0325">Glycoprotein</keyword>
<feature type="site" description="Crucial to convey clamshell closure to channel opening" evidence="16">
    <location>
        <position position="647"/>
    </location>
</feature>
<dbReference type="Gene3D" id="1.10.287.70">
    <property type="match status" value="1"/>
</dbReference>
<feature type="site" description="Interaction with the cone snail toxin Con-ikot-ikot" evidence="16">
    <location>
        <position position="674"/>
    </location>
</feature>
<evidence type="ECO:0000256" key="14">
    <source>
        <dbReference type="ARBA" id="ARBA00034104"/>
    </source>
</evidence>
<dbReference type="Pfam" id="PF10613">
    <property type="entry name" value="Lig_chan-Glu_bd"/>
    <property type="match status" value="1"/>
</dbReference>
<dbReference type="InterPro" id="IPR028082">
    <property type="entry name" value="Peripla_BP_I"/>
</dbReference>
<evidence type="ECO:0000256" key="8">
    <source>
        <dbReference type="ARBA" id="ARBA00023136"/>
    </source>
</evidence>
<keyword evidence="5 17" id="KW-1133">Transmembrane helix</keyword>
<evidence type="ECO:0000256" key="11">
    <source>
        <dbReference type="ARBA" id="ARBA00023257"/>
    </source>
</evidence>
<keyword evidence="13" id="KW-0407">Ion channel</keyword>
<dbReference type="SUPFAM" id="SSF81324">
    <property type="entry name" value="Voltage-gated potassium channels"/>
    <property type="match status" value="1"/>
</dbReference>
<dbReference type="Gene3D" id="3.40.50.2300">
    <property type="match status" value="2"/>
</dbReference>
<dbReference type="SUPFAM" id="SSF53850">
    <property type="entry name" value="Periplasmic binding protein-like II"/>
    <property type="match status" value="1"/>
</dbReference>
<evidence type="ECO:0000256" key="12">
    <source>
        <dbReference type="ARBA" id="ARBA00023286"/>
    </source>
</evidence>
<keyword evidence="4 17" id="KW-0812">Transmembrane</keyword>
<dbReference type="InterPro" id="IPR001508">
    <property type="entry name" value="Iono_Glu_rcpt_met"/>
</dbReference>
<dbReference type="Gene3D" id="3.40.190.10">
    <property type="entry name" value="Periplasmic binding protein-like II"/>
    <property type="match status" value="1"/>
</dbReference>
<sequence length="687" mass="77448">MTSTLLLLVLFTLAPLSLQGPDRNVIRVGGLYVPNYEELMVAFRAAVDHVNADKSVLPKHQMMAVTEKVSLKDSLSTCAKVCELMQTGVSGVFGPQSEDTAEHVQSVCDTMEVPHVEMRWDLAQRRGACAVNLFPHPSVLASAIRDLVETWEWKSFTIIYETDDGLIRLNELLKLYDPKGHTVTVRQLEPGDNNRPLLKRIKNSNEINIVLDCTIEKLPEILMQAQQVGLMAGYYSYIITNLDMHTLDLEPYQYGGTNITGIRVVDPSDPDVRTAVQEMNDLSRNFSFAPETLRMETALMYDSVRLFAKALHWLVHSQRVSFRPLNCETVENWEHGFSLVNFMKSTEIKGTTGVTRFDNEGFRSHLVLDIVELNYDGLVSIGSWNSTDGVNLTRVHKAAIQEGSESLQNKTFVVMTALSDPYGMLKETSLKLNGNDRFEGFGTELIQEISMMLGFNYTFKLQDDGVYGSINKQTGQWNGMLREIIDGRADLAITDLTITYDRESAVDFTMPFMNLGISILYRKPTKQPPSLFSFMSPFSNEVWVYMFSAYIGVSVLLFALARCSPYEWTNPYPCIEEPDHLENLFSLKNSLWFTIGSLMQQGSDIAPTAVSTRMVAGIWWFFTLIMVSSYTANLAAFLTIESMSSPIKSVEDLANQNVIKYGAKRDGSTASFFRVNFLYEINLKNKK</sequence>
<feature type="chain" id="PRO_5035757549" description="Glutamate receptor" evidence="18">
    <location>
        <begin position="20"/>
        <end position="687"/>
    </location>
</feature>
<name>A0A8S1CGY3_9INSE</name>
<feature type="signal peptide" evidence="18">
    <location>
        <begin position="1"/>
        <end position="19"/>
    </location>
</feature>
<evidence type="ECO:0000256" key="10">
    <source>
        <dbReference type="ARBA" id="ARBA00023180"/>
    </source>
</evidence>
<dbReference type="SUPFAM" id="SSF53822">
    <property type="entry name" value="Periplasmic binding protein-like I"/>
    <property type="match status" value="1"/>
</dbReference>
<keyword evidence="8 17" id="KW-0472">Membrane</keyword>
<reference evidence="21 22" key="1">
    <citation type="submission" date="2020-04" db="EMBL/GenBank/DDBJ databases">
        <authorList>
            <person name="Alioto T."/>
            <person name="Alioto T."/>
            <person name="Gomez Garrido J."/>
        </authorList>
    </citation>
    <scope>NUCLEOTIDE SEQUENCE [LARGE SCALE GENOMIC DNA]</scope>
</reference>
<dbReference type="GO" id="GO:0038023">
    <property type="term" value="F:signaling receptor activity"/>
    <property type="evidence" value="ECO:0007669"/>
    <property type="project" value="InterPro"/>
</dbReference>
<evidence type="ECO:0000256" key="4">
    <source>
        <dbReference type="ARBA" id="ARBA00022692"/>
    </source>
</evidence>
<feature type="binding site" evidence="15">
    <location>
        <position position="668"/>
    </location>
    <ligand>
        <name>L-glutamate</name>
        <dbReference type="ChEBI" id="CHEBI:29985"/>
    </ligand>
</feature>
<evidence type="ECO:0000256" key="7">
    <source>
        <dbReference type="ARBA" id="ARBA00023065"/>
    </source>
</evidence>
<dbReference type="InterPro" id="IPR015683">
    <property type="entry name" value="Ionotropic_Glu_rcpt"/>
</dbReference>
<feature type="domain" description="Ionotropic glutamate receptor C-terminal" evidence="19">
    <location>
        <begin position="411"/>
        <end position="622"/>
    </location>
</feature>
<dbReference type="InterPro" id="IPR019594">
    <property type="entry name" value="Glu/Gly-bd"/>
</dbReference>
<evidence type="ECO:0000256" key="17">
    <source>
        <dbReference type="SAM" id="Phobius"/>
    </source>
</evidence>
<evidence type="ECO:0000313" key="21">
    <source>
        <dbReference type="EMBL" id="CAB3367349.1"/>
    </source>
</evidence>
<dbReference type="OrthoDB" id="5984008at2759"/>
<comment type="caution">
    <text evidence="21">The sequence shown here is derived from an EMBL/GenBank/DDBJ whole genome shotgun (WGS) entry which is preliminary data.</text>
</comment>
<comment type="subcellular location">
    <subcellularLocation>
        <location evidence="14">Postsynaptic cell membrane</location>
        <topology evidence="14">Multi-pass membrane protein</topology>
    </subcellularLocation>
</comment>
<dbReference type="SMART" id="SM00918">
    <property type="entry name" value="Lig_chan-Glu_bd"/>
    <property type="match status" value="1"/>
</dbReference>
<evidence type="ECO:0000256" key="5">
    <source>
        <dbReference type="ARBA" id="ARBA00022989"/>
    </source>
</evidence>
<keyword evidence="9" id="KW-0675">Receptor</keyword>
<feature type="transmembrane region" description="Helical" evidence="17">
    <location>
        <begin position="618"/>
        <end position="640"/>
    </location>
</feature>
<dbReference type="InterPro" id="IPR001828">
    <property type="entry name" value="ANF_lig-bd_rcpt"/>
</dbReference>
<accession>A0A8S1CGY3</accession>
<keyword evidence="12" id="KW-1071">Ligand-gated ion channel</keyword>
<evidence type="ECO:0008006" key="23">
    <source>
        <dbReference type="Google" id="ProtNLM"/>
    </source>
</evidence>
<feature type="domain" description="Ionotropic glutamate receptor L-glutamate and glycine-binding" evidence="20">
    <location>
        <begin position="421"/>
        <end position="486"/>
    </location>
</feature>
<dbReference type="FunFam" id="3.40.50.2300:FF:000106">
    <property type="entry name" value="Glutamate receptor ionotropic, kainate"/>
    <property type="match status" value="1"/>
</dbReference>
<keyword evidence="7" id="KW-0406">Ion transport</keyword>
<keyword evidence="2" id="KW-0813">Transport</keyword>
<keyword evidence="22" id="KW-1185">Reference proteome</keyword>
<dbReference type="Pfam" id="PF01094">
    <property type="entry name" value="ANF_receptor"/>
    <property type="match status" value="1"/>
</dbReference>
<dbReference type="FunFam" id="3.40.190.10:FF:000147">
    <property type="entry name" value="Uncharacterized protein, isoform C"/>
    <property type="match status" value="1"/>
</dbReference>
<comment type="similarity">
    <text evidence="1">Belongs to the glutamate-gated ion channel (TC 1.A.10.1) family.</text>
</comment>
<dbReference type="Pfam" id="PF00060">
    <property type="entry name" value="Lig_chan"/>
    <property type="match status" value="1"/>
</dbReference>
<evidence type="ECO:0000259" key="19">
    <source>
        <dbReference type="SMART" id="SM00079"/>
    </source>
</evidence>
<keyword evidence="11" id="KW-0628">Postsynaptic cell membrane</keyword>
<proteinExistence type="inferred from homology"/>
<keyword evidence="18" id="KW-0732">Signal</keyword>
<protein>
    <recommendedName>
        <fullName evidence="23">Glutamate receptor</fullName>
    </recommendedName>
</protein>
<dbReference type="SMART" id="SM00079">
    <property type="entry name" value="PBPe"/>
    <property type="match status" value="1"/>
</dbReference>
<dbReference type="PANTHER" id="PTHR18966">
    <property type="entry name" value="IONOTROPIC GLUTAMATE RECEPTOR"/>
    <property type="match status" value="1"/>
</dbReference>
<dbReference type="Proteomes" id="UP000494165">
    <property type="component" value="Unassembled WGS sequence"/>
</dbReference>
<dbReference type="InterPro" id="IPR001320">
    <property type="entry name" value="Iontro_rcpt_C"/>
</dbReference>